<feature type="compositionally biased region" description="Polar residues" evidence="2">
    <location>
        <begin position="64"/>
        <end position="74"/>
    </location>
</feature>
<organism evidence="3">
    <name type="scientific">Amphora coffeiformis</name>
    <dbReference type="NCBI Taxonomy" id="265554"/>
    <lineage>
        <taxon>Eukaryota</taxon>
        <taxon>Sar</taxon>
        <taxon>Stramenopiles</taxon>
        <taxon>Ochrophyta</taxon>
        <taxon>Bacillariophyta</taxon>
        <taxon>Bacillariophyceae</taxon>
        <taxon>Bacillariophycidae</taxon>
        <taxon>Thalassiophysales</taxon>
        <taxon>Catenulaceae</taxon>
        <taxon>Amphora</taxon>
    </lineage>
</organism>
<dbReference type="EMBL" id="HBIM01010678">
    <property type="protein sequence ID" value="CAE0411621.1"/>
    <property type="molecule type" value="Transcribed_RNA"/>
</dbReference>
<name>A0A7S3L622_9STRA</name>
<evidence type="ECO:0000313" key="3">
    <source>
        <dbReference type="EMBL" id="CAE0411621.1"/>
    </source>
</evidence>
<dbReference type="AlphaFoldDB" id="A0A7S3L622"/>
<feature type="region of interest" description="Disordered" evidence="2">
    <location>
        <begin position="45"/>
        <end position="80"/>
    </location>
</feature>
<evidence type="ECO:0000256" key="1">
    <source>
        <dbReference type="SAM" id="Coils"/>
    </source>
</evidence>
<sequence>MGNTESTSSSHCGPTALGSFLLPRQSASLVVKVEDDPSEVTFQTWLEEDSATRAPIEGDDDHSPGSSTSRNHNSLVIPRKDDKDQSSLLLVTAQLAHATERIDHLERLRKIDQELVRTLNVKLKHLLQVQAEYLAFQKQCEAEEEEEEEKEQEAVQCRQ</sequence>
<gene>
    <name evidence="3" type="ORF">ACOF00016_LOCUS8926</name>
</gene>
<reference evidence="3" key="1">
    <citation type="submission" date="2021-01" db="EMBL/GenBank/DDBJ databases">
        <authorList>
            <person name="Corre E."/>
            <person name="Pelletier E."/>
            <person name="Niang G."/>
            <person name="Scheremetjew M."/>
            <person name="Finn R."/>
            <person name="Kale V."/>
            <person name="Holt S."/>
            <person name="Cochrane G."/>
            <person name="Meng A."/>
            <person name="Brown T."/>
            <person name="Cohen L."/>
        </authorList>
    </citation>
    <scope>NUCLEOTIDE SEQUENCE</scope>
    <source>
        <strain evidence="3">CCMP127</strain>
    </source>
</reference>
<proteinExistence type="predicted"/>
<protein>
    <submittedName>
        <fullName evidence="3">Uncharacterized protein</fullName>
    </submittedName>
</protein>
<accession>A0A7S3L622</accession>
<keyword evidence="1" id="KW-0175">Coiled coil</keyword>
<evidence type="ECO:0000256" key="2">
    <source>
        <dbReference type="SAM" id="MobiDB-lite"/>
    </source>
</evidence>
<feature type="coiled-coil region" evidence="1">
    <location>
        <begin position="126"/>
        <end position="153"/>
    </location>
</feature>